<reference evidence="3" key="1">
    <citation type="submission" date="2016-10" db="EMBL/GenBank/DDBJ databases">
        <authorList>
            <person name="Varghese N."/>
            <person name="Submissions S."/>
        </authorList>
    </citation>
    <scope>NUCLEOTIDE SEQUENCE [LARGE SCALE GENOMIC DNA]</scope>
    <source>
        <strain evidence="3">IBRC-M 10761</strain>
    </source>
</reference>
<feature type="compositionally biased region" description="Polar residues" evidence="1">
    <location>
        <begin position="237"/>
        <end position="256"/>
    </location>
</feature>
<evidence type="ECO:0000256" key="1">
    <source>
        <dbReference type="SAM" id="MobiDB-lite"/>
    </source>
</evidence>
<gene>
    <name evidence="2" type="ORF">SAMN05192553_1291</name>
</gene>
<feature type="compositionally biased region" description="Basic and acidic residues" evidence="1">
    <location>
        <begin position="56"/>
        <end position="67"/>
    </location>
</feature>
<feature type="non-terminal residue" evidence="2">
    <location>
        <position position="1"/>
    </location>
</feature>
<feature type="compositionally biased region" description="Basic and acidic residues" evidence="1">
    <location>
        <begin position="257"/>
        <end position="268"/>
    </location>
</feature>
<evidence type="ECO:0000313" key="3">
    <source>
        <dbReference type="Proteomes" id="UP000199403"/>
    </source>
</evidence>
<evidence type="ECO:0008006" key="4">
    <source>
        <dbReference type="Google" id="ProtNLM"/>
    </source>
</evidence>
<protein>
    <recommendedName>
        <fullName evidence="4">YD repeat-containing protein</fullName>
    </recommendedName>
</protein>
<accession>A0A1H7C0P6</accession>
<dbReference type="STRING" id="1416801.SAMN05192553_1291"/>
<feature type="region of interest" description="Disordered" evidence="1">
    <location>
        <begin position="237"/>
        <end position="272"/>
    </location>
</feature>
<dbReference type="EMBL" id="FNZH01000029">
    <property type="protein sequence ID" value="SEJ83473.1"/>
    <property type="molecule type" value="Genomic_DNA"/>
</dbReference>
<proteinExistence type="predicted"/>
<feature type="region of interest" description="Disordered" evidence="1">
    <location>
        <begin position="39"/>
        <end position="67"/>
    </location>
</feature>
<keyword evidence="3" id="KW-1185">Reference proteome</keyword>
<dbReference type="Proteomes" id="UP000199403">
    <property type="component" value="Unassembled WGS sequence"/>
</dbReference>
<feature type="non-terminal residue" evidence="2">
    <location>
        <position position="466"/>
    </location>
</feature>
<sequence>TTPGAFRPDFENEHAAFYRQSHSGDPFGYREIVYQPSPILSPQTVSPPGKAWRPGSGRETRFHERPNRAEEQVRIWTVASDGLPLTKGAYAAGELWVHTITDEEGMRSLTYTDKLDRVILKKTQASPKPSTSHAGWHCTYYVYDLPGDLRVVLPPKAVEILAGNWQRSRELRLVDGLYFRYRFDGKKRLIEKKSPGKAGEEFLYDHRDRLVGHRDGNLKLAGKWRYTNYDAHNRPVQTGLVSDSRNRGTLQNQLDTESLRHLPAKPETRMPQFKQTSPAASFNWQEQFPTVQPPELKPGFFFPTQSARTTPTGIKLSPEQSLPPETFPREAGEILSQSFYDDYRYSKKAFRDKGIGISSLPASGLLTGKLVKNMASGQLMESVVHYDDWGREVLSLSENHLGGEIETSINYDFRGRPLETNTQLRGAVSLDYTDRYRYSPEGYLSAVSRRMGEQPETLLASYSYGL</sequence>
<dbReference type="AlphaFoldDB" id="A0A1H7C0P6"/>
<evidence type="ECO:0000313" key="2">
    <source>
        <dbReference type="EMBL" id="SEJ83473.1"/>
    </source>
</evidence>
<name>A0A1H7C0P6_9BACT</name>
<dbReference type="Gene3D" id="2.180.10.10">
    <property type="entry name" value="RHS repeat-associated core"/>
    <property type="match status" value="1"/>
</dbReference>
<organism evidence="2 3">
    <name type="scientific">Cyclobacterium xiamenense</name>
    <dbReference type="NCBI Taxonomy" id="1297121"/>
    <lineage>
        <taxon>Bacteria</taxon>
        <taxon>Pseudomonadati</taxon>
        <taxon>Bacteroidota</taxon>
        <taxon>Cytophagia</taxon>
        <taxon>Cytophagales</taxon>
        <taxon>Cyclobacteriaceae</taxon>
        <taxon>Cyclobacterium</taxon>
    </lineage>
</organism>
<dbReference type="RefSeq" id="WP_177179754.1">
    <property type="nucleotide sequence ID" value="NZ_FNZH01000029.1"/>
</dbReference>